<organism evidence="2 3">
    <name type="scientific">Protea cynaroides</name>
    <dbReference type="NCBI Taxonomy" id="273540"/>
    <lineage>
        <taxon>Eukaryota</taxon>
        <taxon>Viridiplantae</taxon>
        <taxon>Streptophyta</taxon>
        <taxon>Embryophyta</taxon>
        <taxon>Tracheophyta</taxon>
        <taxon>Spermatophyta</taxon>
        <taxon>Magnoliopsida</taxon>
        <taxon>Proteales</taxon>
        <taxon>Proteaceae</taxon>
        <taxon>Protea</taxon>
    </lineage>
</organism>
<evidence type="ECO:0000313" key="3">
    <source>
        <dbReference type="Proteomes" id="UP001141806"/>
    </source>
</evidence>
<evidence type="ECO:0000256" key="1">
    <source>
        <dbReference type="SAM" id="MobiDB-lite"/>
    </source>
</evidence>
<name>A0A9Q0QUU9_9MAGN</name>
<dbReference type="PANTHER" id="PTHR37710">
    <property type="entry name" value="TRANSMEMBRANE PROTEIN"/>
    <property type="match status" value="1"/>
</dbReference>
<sequence length="340" mass="38531">METEIKRRRRRLLHAFGVSALTIAHKAYNRAEEVHGPIGFLAHRVASLAEPIVCSMVSQWLAILSFADDRILAAEDMVEIIFPLSAHVFDMIDSFVHIPDALPGKFDRAVDLIIRRIPFLQWTINVLIWELNFLLSVFTYWGPDDAEKEKEIMIDINVPQDGPIETTKHVMNHDDQFTPKSASIHNSPVVDYEDEVSINKPFHSRTASVPVAEYEDEVIFNPSSMDKSPPPPPVGERMTLPTETESKQTGTEIETVKPVNITYKEVLEMANNGDAENKEGSFGQEELQKPMINVSQGEKEKDKPTGVEMGTDDPIETSNDFPILELFDAGWHMETHRKRR</sequence>
<comment type="caution">
    <text evidence="2">The sequence shown here is derived from an EMBL/GenBank/DDBJ whole genome shotgun (WGS) entry which is preliminary data.</text>
</comment>
<protein>
    <submittedName>
        <fullName evidence="2">Uncharacterized protein</fullName>
    </submittedName>
</protein>
<dbReference type="Proteomes" id="UP001141806">
    <property type="component" value="Unassembled WGS sequence"/>
</dbReference>
<dbReference type="EMBL" id="JAMYWD010000004">
    <property type="protein sequence ID" value="KAJ4972630.1"/>
    <property type="molecule type" value="Genomic_DNA"/>
</dbReference>
<accession>A0A9Q0QUU9</accession>
<dbReference type="OrthoDB" id="1939616at2759"/>
<proteinExistence type="predicted"/>
<keyword evidence="3" id="KW-1185">Reference proteome</keyword>
<reference evidence="2" key="1">
    <citation type="journal article" date="2023" name="Plant J.">
        <title>The genome of the king protea, Protea cynaroides.</title>
        <authorList>
            <person name="Chang J."/>
            <person name="Duong T.A."/>
            <person name="Schoeman C."/>
            <person name="Ma X."/>
            <person name="Roodt D."/>
            <person name="Barker N."/>
            <person name="Li Z."/>
            <person name="Van de Peer Y."/>
            <person name="Mizrachi E."/>
        </authorList>
    </citation>
    <scope>NUCLEOTIDE SEQUENCE</scope>
    <source>
        <tissue evidence="2">Young leaves</tissue>
    </source>
</reference>
<dbReference type="AlphaFoldDB" id="A0A9Q0QUU9"/>
<feature type="region of interest" description="Disordered" evidence="1">
    <location>
        <begin position="274"/>
        <end position="320"/>
    </location>
</feature>
<evidence type="ECO:0000313" key="2">
    <source>
        <dbReference type="EMBL" id="KAJ4972630.1"/>
    </source>
</evidence>
<gene>
    <name evidence="2" type="ORF">NE237_005804</name>
</gene>
<dbReference type="PANTHER" id="PTHR37710:SF1">
    <property type="entry name" value="TRANSMEMBRANE PROTEIN"/>
    <property type="match status" value="1"/>
</dbReference>